<dbReference type="Pfam" id="PF01764">
    <property type="entry name" value="Lipase_3"/>
    <property type="match status" value="1"/>
</dbReference>
<sequence>MKSLSPRLASRIAEIPYLAYGKDNKRVQPYIARSFSFNTRRDVFQGVTGGFLGLGSMTSDFMVIGYGKGEFSDHLVLSFRGTEDNIGDKLADGNIGLKGSSNGQPAHAGFVNLFNSLRPQLTNFFSGRQAPKVVHCVGHSLGGAIASLTADWIKAKYKYRVHLYTFGAPRVGLKSYALRNVDKSYRCTHGADPVTMIPLWPFTHSGTEYRLDGSSGVYFFTHTLPKRGTPGYINTASHEEWEKLQQRSTDFLNKRVNLSYERRKEATLNTTWIERVFSAILTLLRDSGFAHILQGGFSSALTMWDVLARTLAKLSSLKDNYASRIKGILGHINIMSGNPAVNLSIITYSVIKWSFTRLINKLDSLARSALKVAA</sequence>
<gene>
    <name evidence="2" type="ORF">THF1D04_30438</name>
</gene>
<accession>A0AAU9Q9I7</accession>
<protein>
    <submittedName>
        <fullName evidence="2">Lipase_3 domain-containing protein</fullName>
    </submittedName>
</protein>
<dbReference type="Gene3D" id="3.40.50.1820">
    <property type="entry name" value="alpha/beta hydrolase"/>
    <property type="match status" value="1"/>
</dbReference>
<dbReference type="GO" id="GO:0006629">
    <property type="term" value="P:lipid metabolic process"/>
    <property type="evidence" value="ECO:0007669"/>
    <property type="project" value="InterPro"/>
</dbReference>
<reference evidence="2" key="1">
    <citation type="submission" date="2022-01" db="EMBL/GenBank/DDBJ databases">
        <authorList>
            <person name="Lagorce A."/>
        </authorList>
    </citation>
    <scope>NUCLEOTIDE SEQUENCE</scope>
    <source>
        <strain evidence="2">Th15_F1_D04</strain>
    </source>
</reference>
<dbReference type="EMBL" id="CAKMTQ010000023">
    <property type="protein sequence ID" value="CAH1532572.1"/>
    <property type="molecule type" value="Genomic_DNA"/>
</dbReference>
<evidence type="ECO:0000259" key="1">
    <source>
        <dbReference type="Pfam" id="PF01764"/>
    </source>
</evidence>
<dbReference type="RefSeq" id="WP_409931373.1">
    <property type="nucleotide sequence ID" value="NZ_CAKMTQ010000023.1"/>
</dbReference>
<organism evidence="2 3">
    <name type="scientific">Vibrio owensii</name>
    <dbReference type="NCBI Taxonomy" id="696485"/>
    <lineage>
        <taxon>Bacteria</taxon>
        <taxon>Pseudomonadati</taxon>
        <taxon>Pseudomonadota</taxon>
        <taxon>Gammaproteobacteria</taxon>
        <taxon>Vibrionales</taxon>
        <taxon>Vibrionaceae</taxon>
        <taxon>Vibrio</taxon>
    </lineage>
</organism>
<dbReference type="PANTHER" id="PTHR45856">
    <property type="entry name" value="ALPHA/BETA-HYDROLASES SUPERFAMILY PROTEIN"/>
    <property type="match status" value="1"/>
</dbReference>
<name>A0AAU9Q9I7_9VIBR</name>
<dbReference type="InterPro" id="IPR051218">
    <property type="entry name" value="Sec_MonoDiacylglyc_Lipase"/>
</dbReference>
<dbReference type="PANTHER" id="PTHR45856:SF24">
    <property type="entry name" value="FUNGAL LIPASE-LIKE DOMAIN-CONTAINING PROTEIN"/>
    <property type="match status" value="1"/>
</dbReference>
<dbReference type="AlphaFoldDB" id="A0AAU9Q9I7"/>
<dbReference type="InterPro" id="IPR029058">
    <property type="entry name" value="AB_hydrolase_fold"/>
</dbReference>
<dbReference type="CDD" id="cd00519">
    <property type="entry name" value="Lipase_3"/>
    <property type="match status" value="1"/>
</dbReference>
<dbReference type="Proteomes" id="UP001295420">
    <property type="component" value="Unassembled WGS sequence"/>
</dbReference>
<evidence type="ECO:0000313" key="2">
    <source>
        <dbReference type="EMBL" id="CAH1532572.1"/>
    </source>
</evidence>
<dbReference type="SUPFAM" id="SSF53474">
    <property type="entry name" value="alpha/beta-Hydrolases"/>
    <property type="match status" value="1"/>
</dbReference>
<feature type="domain" description="Fungal lipase-type" evidence="1">
    <location>
        <begin position="76"/>
        <end position="200"/>
    </location>
</feature>
<dbReference type="InterPro" id="IPR002921">
    <property type="entry name" value="Fungal_lipase-type"/>
</dbReference>
<comment type="caution">
    <text evidence="2">The sequence shown here is derived from an EMBL/GenBank/DDBJ whole genome shotgun (WGS) entry which is preliminary data.</text>
</comment>
<proteinExistence type="predicted"/>
<evidence type="ECO:0000313" key="3">
    <source>
        <dbReference type="Proteomes" id="UP001295420"/>
    </source>
</evidence>